<organism evidence="3 4">
    <name type="scientific">Vibrio kanaloae</name>
    <dbReference type="NCBI Taxonomy" id="170673"/>
    <lineage>
        <taxon>Bacteria</taxon>
        <taxon>Pseudomonadati</taxon>
        <taxon>Pseudomonadota</taxon>
        <taxon>Gammaproteobacteria</taxon>
        <taxon>Vibrionales</taxon>
        <taxon>Vibrionaceae</taxon>
        <taxon>Vibrio</taxon>
    </lineage>
</organism>
<dbReference type="NCBIfam" id="NF012211">
    <property type="entry name" value="tand_rpt_95"/>
    <property type="match status" value="20"/>
</dbReference>
<feature type="compositionally biased region" description="Polar residues" evidence="1">
    <location>
        <begin position="2423"/>
        <end position="2433"/>
    </location>
</feature>
<evidence type="ECO:0000256" key="1">
    <source>
        <dbReference type="SAM" id="MobiDB-lite"/>
    </source>
</evidence>
<evidence type="ECO:0000259" key="2">
    <source>
        <dbReference type="Pfam" id="PF17892"/>
    </source>
</evidence>
<feature type="domain" description="Cadherin-like" evidence="2">
    <location>
        <begin position="359"/>
        <end position="452"/>
    </location>
</feature>
<dbReference type="InterPro" id="IPR008969">
    <property type="entry name" value="CarboxyPept-like_regulatory"/>
</dbReference>
<feature type="domain" description="Cadherin-like" evidence="2">
    <location>
        <begin position="1691"/>
        <end position="1785"/>
    </location>
</feature>
<feature type="domain" description="Cadherin-like" evidence="2">
    <location>
        <begin position="1306"/>
        <end position="1399"/>
    </location>
</feature>
<feature type="compositionally biased region" description="Polar residues" evidence="1">
    <location>
        <begin position="2441"/>
        <end position="2451"/>
    </location>
</feature>
<dbReference type="RefSeq" id="WP_136981031.1">
    <property type="nucleotide sequence ID" value="NZ_SYUV01000065.1"/>
</dbReference>
<evidence type="ECO:0000313" key="4">
    <source>
        <dbReference type="Proteomes" id="UP000307574"/>
    </source>
</evidence>
<feature type="domain" description="Cadherin-like" evidence="2">
    <location>
        <begin position="1115"/>
        <end position="1207"/>
    </location>
</feature>
<feature type="domain" description="Cadherin-like" evidence="2">
    <location>
        <begin position="1"/>
        <end position="69"/>
    </location>
</feature>
<dbReference type="SUPFAM" id="SSF49464">
    <property type="entry name" value="Carboxypeptidase regulatory domain-like"/>
    <property type="match status" value="1"/>
</dbReference>
<gene>
    <name evidence="3" type="ORF">FCV50_18065</name>
</gene>
<dbReference type="Gene3D" id="2.60.40.1120">
    <property type="entry name" value="Carboxypeptidase-like, regulatory domain"/>
    <property type="match status" value="1"/>
</dbReference>
<feature type="domain" description="Cadherin-like" evidence="2">
    <location>
        <begin position="167"/>
        <end position="260"/>
    </location>
</feature>
<dbReference type="EMBL" id="SYUV01000065">
    <property type="protein sequence ID" value="TKF28420.1"/>
    <property type="molecule type" value="Genomic_DNA"/>
</dbReference>
<feature type="compositionally biased region" description="Polar residues" evidence="1">
    <location>
        <begin position="2461"/>
        <end position="2484"/>
    </location>
</feature>
<feature type="compositionally biased region" description="Low complexity" evidence="1">
    <location>
        <begin position="2291"/>
        <end position="2311"/>
    </location>
</feature>
<feature type="domain" description="Cadherin-like" evidence="2">
    <location>
        <begin position="2008"/>
        <end position="2077"/>
    </location>
</feature>
<sequence length="2484" mass="259346">QLLANASDIEGEVAIDSVNYVGSDGIFTDNGDGTFSFAPNANFDGDVSLDVVVTDEEGATVATNASIDVLPVNDAPVSGDLAYSVDEDGSITLSQEQLLAQASDVDGDDLTAANLTVGGDATVTANDDGSFTITPDANFNGDIDLNFDITDGDATLQATADLTVNPVNDLPQPQDQTFSISEDGILNFTDEDLLIGATDIDGDDLTVEGLTYTGADGVLTDNGDGSYSFAPNENFNGDVNFSFDVSDGTDTVTANIDVSVTPENDPPVAGSTSYTVHEDNSITISDEQLLANSSDIEGEVAVDSVTYTGSDGVFEDNGDGTYTFSPNENFNGEVSLDVVVTDEDGTTESTTAGVTVLEVNDPPIAGSTSYSVNEDEVITISADQLLANASDIEGEVAIDSVTYTGSDGIFTDNGDGTFSFAPNANFDGDVSLDVVVTDEEGATVATNASIDVLPVNDAPVSGDLAYSIDEDGSITLSQEQLLAQAADVDGDDLTASNLSAGDNATVVDNGDGTFTVTPGTDFNGNIDLNFDISDGTASIVANADLTVNPVNDLPTTSDVYANVDEDNVITITQEQLLANAADIEGDDLVASDLTLVGDDATIVDNGDGTFSITPSENFNGYIDVAYSISDGDTPIAANLGLTVDPVNDAPIVSADVAITIEEDGSYTITQEELLQFATDIEDDDMTAIVGEQGDETTVIGTVLDAETGNPVVGADVTLTDNAGHSYTTVTDQSGNYSVNGPVVDQGSVTIEQEGSITSSFLVPAGEDTNGGVTAISEVLEETDMRIVVTWGESPQDMDNHLWLYDTETGNELDHIYYRDMSHDLGEGNVVQQDVDDTNGNGPETITIPNYQDADMHYSVHNYTNRSWDVDGVEDVQVQVFVGDTLVETFSPDLSDNPSGDHWHVFDIVNGIIVPSQDVGTQNAFDLPTAEEALANENGIDISELLTGDEGDDSGDTGGNEPSVGDVSIENALITDNGDGTYTITPEENFNGELSISYNVDDGNGGVTPAELDVTVTAVNDLSVIYDHDYTINEDGSLTFTDEQLLAGTTDIDGDGLSVESVNYEGTDGVFTDNGDGTYTFAPNENFNGNIDLTYDVSDGTDVVSANIDVQVVPINDVPVAGTTAYSVEEDGSITLSDAQLLANSSDVEGEVFVSDVSYSGTDGVFTDNGDGTYTFAPNENFNGDISLDVSVMDEDGATAETTAGIDVIAVNDLPVAGSTTYSVDEDNVITVNEAQLLANSSDIEGDVSVSDVSYSGADGIFTDNGDGTYSFAPNENFNGNVSLDVTVADEDGATAQTTAGIEVIAVNDAPVAGNVAYSVDEDGSITLSQEQLLANASDVDGDALTASNLSAGDNATVTANDGGSFTITPDADFNGDIDLSFDLSDGTETVVATADLTVNPVNDIAVVEDVAYTIEEDGSLTFTDEQLLAGASDVDGDELSVADVSYTGAEGVFTDNGDGTYTFAPNENFNGDVSLDFSVSDGTETVDANIDVTVTDVNDAPVAGATSYQMNEDGTITISPEQLIANSSDVDGEVSLDSVSYSGADGILVQNEDGSVTFAPNENFNGDINLDVTVIDDDGATAQTTAGIEVLAVNDGPESEDVKLTTAEDSTILITQDMLLAQATDIDNTADELSASGLQIDPSLGELLDNEDGTWSFTPNENFNGDVPMTFNVSDGQETISVDGNIDVTPVNDAPEAPTIEMQGEEDVVMVIDPAYIADQVTDLDGDEISIESITVRSPANATLTQQPDGMYHLVTTQDFNGLVELGYQATDGEEVVEGSLNVDVIPVNDAPFNVGNAMMTTNEDGAFTFDAGDLMNLFGDIDTTDLVVSRIINADGEDGGELTDNGDGTWTFTPTGDFSGTSDLQVVVSDGEFETVLDVPVFVRPVADGAVITTDHDGPLVFGEDETGHLGLNVGLVDDSETLSNLVMTGFPVGFEVTDGVNTVMITEPGQYIDLFEWDISNIQMTPPENFSGEFFITVSATTVDYGDDPEAFQDGIDSGDFETVAGDAIILTTDELIGLAENVNADGDDEVKLVHLADRSQGEIIDNGDGTWTFTPAPGFTGEADIAYVIDKDGVLHDEQTGVVVKEGDLQENAAPEVNSITTTEMSADATLSFTDEDMLANLSDAEGDSLSIESVSLMEGQGVIESDNQGNYQFTPAENYTGDVQVGFIATDGENRIESFFNVDIQGGDEATASEGYALAGDGSLTITESQLVDELGVSDTANVVDVADANDAGFFAESGEGEWTYWPNEDFDGNLAMNVEVNDGGEVSSHSVSIQVEDDSVQSDEPQVQAAQATEEQQVEVGQQADDQAQDAETEDSTADVTAAPGDTISISIPDEVIANESVDYAEMSGLPEGSNVSNALDNGDGSFTVSGNLEQPVSVELPEGYEGTSEIQFQGYDELGSSIDGASGSVAVEVDDQYTMQGSTQEQQADMAGMESGSSDWTSSGGQEQGVDFTDDSGSYDSDSQTGTDQSNDFDQSSI</sequence>
<dbReference type="InterPro" id="IPR041690">
    <property type="entry name" value="Cadherin_5"/>
</dbReference>
<accession>A0A4U1Z3G3</accession>
<dbReference type="Pfam" id="PF13620">
    <property type="entry name" value="CarboxypepD_reg"/>
    <property type="match status" value="1"/>
</dbReference>
<feature type="domain" description="Cadherin-like" evidence="2">
    <location>
        <begin position="1210"/>
        <end position="1303"/>
    </location>
</feature>
<feature type="domain" description="Cadherin-like" evidence="2">
    <location>
        <begin position="1593"/>
        <end position="1688"/>
    </location>
</feature>
<feature type="region of interest" description="Disordered" evidence="1">
    <location>
        <begin position="943"/>
        <end position="965"/>
    </location>
</feature>
<feature type="domain" description="Cadherin-like" evidence="2">
    <location>
        <begin position="2095"/>
        <end position="2182"/>
    </location>
</feature>
<feature type="compositionally biased region" description="Acidic residues" evidence="1">
    <location>
        <begin position="2312"/>
        <end position="2322"/>
    </location>
</feature>
<feature type="domain" description="Cadherin-like" evidence="2">
    <location>
        <begin position="1029"/>
        <end position="1110"/>
    </location>
</feature>
<reference evidence="3 4" key="1">
    <citation type="submission" date="2019-04" db="EMBL/GenBank/DDBJ databases">
        <title>A reverse ecology approach based on a biological definition of microbial populations.</title>
        <authorList>
            <person name="Arevalo P."/>
            <person name="Vaninsberghe D."/>
            <person name="Elsherbini J."/>
            <person name="Gore J."/>
            <person name="Polz M."/>
        </authorList>
    </citation>
    <scope>NUCLEOTIDE SEQUENCE [LARGE SCALE GENOMIC DNA]</scope>
    <source>
        <strain evidence="3 4">10N.261.46.F4</strain>
    </source>
</reference>
<feature type="region of interest" description="Disordered" evidence="1">
    <location>
        <begin position="2421"/>
        <end position="2484"/>
    </location>
</feature>
<feature type="domain" description="Cadherin-like" evidence="2">
    <location>
        <begin position="2201"/>
        <end position="2280"/>
    </location>
</feature>
<comment type="caution">
    <text evidence="3">The sequence shown here is derived from an EMBL/GenBank/DDBJ whole genome shotgun (WGS) entry which is preliminary data.</text>
</comment>
<evidence type="ECO:0000313" key="3">
    <source>
        <dbReference type="EMBL" id="TKF28420.1"/>
    </source>
</evidence>
<proteinExistence type="predicted"/>
<name>A0A4U1Z3G3_9VIBR</name>
<feature type="compositionally biased region" description="Polar residues" evidence="1">
    <location>
        <begin position="2359"/>
        <end position="2376"/>
    </location>
</feature>
<feature type="domain" description="Cadherin-like" evidence="2">
    <location>
        <begin position="264"/>
        <end position="356"/>
    </location>
</feature>
<feature type="domain" description="Cadherin-like" evidence="2">
    <location>
        <begin position="1401"/>
        <end position="1495"/>
    </location>
</feature>
<feature type="region of interest" description="Disordered" evidence="1">
    <location>
        <begin position="2281"/>
        <end position="2332"/>
    </location>
</feature>
<dbReference type="Pfam" id="PF17892">
    <property type="entry name" value="Cadherin_5"/>
    <property type="match status" value="20"/>
</dbReference>
<feature type="domain" description="Cadherin-like" evidence="2">
    <location>
        <begin position="550"/>
        <end position="642"/>
    </location>
</feature>
<feature type="domain" description="Cadherin-like" evidence="2">
    <location>
        <begin position="72"/>
        <end position="165"/>
    </location>
</feature>
<feature type="domain" description="Cadherin-like" evidence="2">
    <location>
        <begin position="954"/>
        <end position="1016"/>
    </location>
</feature>
<protein>
    <submittedName>
        <fullName evidence="3">Tandem-95 repeat protein</fullName>
    </submittedName>
</protein>
<dbReference type="Proteomes" id="UP000307574">
    <property type="component" value="Unassembled WGS sequence"/>
</dbReference>
<feature type="domain" description="Cadherin-like" evidence="2">
    <location>
        <begin position="455"/>
        <end position="548"/>
    </location>
</feature>
<feature type="domain" description="Cadherin-like" evidence="2">
    <location>
        <begin position="1788"/>
        <end position="1876"/>
    </location>
</feature>
<feature type="region of interest" description="Disordered" evidence="1">
    <location>
        <begin position="2353"/>
        <end position="2376"/>
    </location>
</feature>
<feature type="non-terminal residue" evidence="3">
    <location>
        <position position="1"/>
    </location>
</feature>
<feature type="domain" description="Cadherin-like" evidence="2">
    <location>
        <begin position="1497"/>
        <end position="1590"/>
    </location>
</feature>